<proteinExistence type="predicted"/>
<feature type="compositionally biased region" description="Low complexity" evidence="1">
    <location>
        <begin position="390"/>
        <end position="406"/>
    </location>
</feature>
<feature type="region of interest" description="Disordered" evidence="1">
    <location>
        <begin position="593"/>
        <end position="635"/>
    </location>
</feature>
<dbReference type="AlphaFoldDB" id="A0A8H6WBQ5"/>
<feature type="region of interest" description="Disordered" evidence="1">
    <location>
        <begin position="142"/>
        <end position="261"/>
    </location>
</feature>
<feature type="region of interest" description="Disordered" evidence="1">
    <location>
        <begin position="503"/>
        <end position="535"/>
    </location>
</feature>
<comment type="caution">
    <text evidence="2">The sequence shown here is derived from an EMBL/GenBank/DDBJ whole genome shotgun (WGS) entry which is preliminary data.</text>
</comment>
<protein>
    <submittedName>
        <fullName evidence="2">Uncharacterized protein</fullName>
    </submittedName>
</protein>
<evidence type="ECO:0000256" key="1">
    <source>
        <dbReference type="SAM" id="MobiDB-lite"/>
    </source>
</evidence>
<gene>
    <name evidence="2" type="ORF">HMN09_00594200</name>
</gene>
<keyword evidence="3" id="KW-1185">Reference proteome</keyword>
<feature type="compositionally biased region" description="Polar residues" evidence="1">
    <location>
        <begin position="280"/>
        <end position="302"/>
    </location>
</feature>
<name>A0A8H6WBQ5_MYCCL</name>
<feature type="region of interest" description="Disordered" evidence="1">
    <location>
        <begin position="1"/>
        <end position="23"/>
    </location>
</feature>
<feature type="compositionally biased region" description="Low complexity" evidence="1">
    <location>
        <begin position="210"/>
        <end position="246"/>
    </location>
</feature>
<accession>A0A8H6WBQ5</accession>
<sequence>MSRIDHMPKLLTARTPRTKATQSKQRVFSVSYVRALISPLNLPKPPPRRAASAPGSLLLTTTTISPATPPMFANTNASRSFSSLTIDELRWLSANKAFGDDGESDHGVSPTDPVKPPSPKNARYVDRRRRSILLDDFLGTSNTLSRTVDSSKTRFGLNTRSETPPPSSEEGLPATPPRSGLHSSTPSIQEDEVFATPPRPTEWLYRRPRSPSSLSRSPSSLSQSPSSISRSPSSSRSVTPTPSRLRCPTGSRPHTPTAVTEMNISPFYSTVIAPVKRSPSIRTGSPASRQGRPSTPSRSSPNLLEFRGSTRAKTLPIRPQLLPIHRERSGSASSISTTSSTSSLPRTPPSPSLYSPHSFAQPLPLPLPAEQQPSTRATTPTRSILAQSPKRSASISTKHSSRSASKSVKFDCTNEFVPAPIPMALIPRYAGDHKETFGDGKVRGEEWNSRLVESFDDDERDHEHDLFGGGPVSVSAHVTAAAGASSAPPKSPGALKRFLTLRSTRSKTKARPEISGPYALSPTGAGSAGTSPVAAAHRPLDHDETQSLFGVPSSPFRYRSAPASASTASFGNLNAKGTHNKPPSLMSTCTTDDGDSRYPTANKFHSHPTRRLRSATTPSSSSSTSHSHGHGHKAASIADMGSIGESRPAPTLHTLPSMESFRSARSCNPSRLRGWLGRIGIGMAS</sequence>
<reference evidence="2" key="1">
    <citation type="submission" date="2020-05" db="EMBL/GenBank/DDBJ databases">
        <title>Mycena genomes resolve the evolution of fungal bioluminescence.</title>
        <authorList>
            <person name="Tsai I.J."/>
        </authorList>
    </citation>
    <scope>NUCLEOTIDE SEQUENCE</scope>
    <source>
        <strain evidence="2">110903Hualien_Pintung</strain>
    </source>
</reference>
<organism evidence="2 3">
    <name type="scientific">Mycena chlorophos</name>
    <name type="common">Agaric fungus</name>
    <name type="synonym">Agaricus chlorophos</name>
    <dbReference type="NCBI Taxonomy" id="658473"/>
    <lineage>
        <taxon>Eukaryota</taxon>
        <taxon>Fungi</taxon>
        <taxon>Dikarya</taxon>
        <taxon>Basidiomycota</taxon>
        <taxon>Agaricomycotina</taxon>
        <taxon>Agaricomycetes</taxon>
        <taxon>Agaricomycetidae</taxon>
        <taxon>Agaricales</taxon>
        <taxon>Marasmiineae</taxon>
        <taxon>Mycenaceae</taxon>
        <taxon>Mycena</taxon>
    </lineage>
</organism>
<evidence type="ECO:0000313" key="3">
    <source>
        <dbReference type="Proteomes" id="UP000613580"/>
    </source>
</evidence>
<dbReference type="OrthoDB" id="3023654at2759"/>
<feature type="compositionally biased region" description="Low complexity" evidence="1">
    <location>
        <begin position="330"/>
        <end position="345"/>
    </location>
</feature>
<feature type="compositionally biased region" description="Polar residues" evidence="1">
    <location>
        <begin position="374"/>
        <end position="386"/>
    </location>
</feature>
<dbReference type="EMBL" id="JACAZE010000007">
    <property type="protein sequence ID" value="KAF7310516.1"/>
    <property type="molecule type" value="Genomic_DNA"/>
</dbReference>
<evidence type="ECO:0000313" key="2">
    <source>
        <dbReference type="EMBL" id="KAF7310516.1"/>
    </source>
</evidence>
<feature type="compositionally biased region" description="Polar residues" evidence="1">
    <location>
        <begin position="252"/>
        <end position="261"/>
    </location>
</feature>
<feature type="compositionally biased region" description="Low complexity" evidence="1">
    <location>
        <begin position="352"/>
        <end position="373"/>
    </location>
</feature>
<feature type="region of interest" description="Disordered" evidence="1">
    <location>
        <begin position="97"/>
        <end position="122"/>
    </location>
</feature>
<feature type="region of interest" description="Disordered" evidence="1">
    <location>
        <begin position="274"/>
        <end position="406"/>
    </location>
</feature>
<feature type="compositionally biased region" description="Low complexity" evidence="1">
    <location>
        <begin position="614"/>
        <end position="626"/>
    </location>
</feature>
<feature type="compositionally biased region" description="Basic residues" evidence="1">
    <location>
        <begin position="604"/>
        <end position="613"/>
    </location>
</feature>
<dbReference type="Proteomes" id="UP000613580">
    <property type="component" value="Unassembled WGS sequence"/>
</dbReference>